<dbReference type="Pfam" id="PF00196">
    <property type="entry name" value="GerE"/>
    <property type="match status" value="1"/>
</dbReference>
<dbReference type="RefSeq" id="WP_307351463.1">
    <property type="nucleotide sequence ID" value="NZ_JAUSVS010000008.1"/>
</dbReference>
<evidence type="ECO:0000313" key="6">
    <source>
        <dbReference type="Proteomes" id="UP001228905"/>
    </source>
</evidence>
<dbReference type="CDD" id="cd06170">
    <property type="entry name" value="LuxR_C_like"/>
    <property type="match status" value="1"/>
</dbReference>
<reference evidence="5 6" key="1">
    <citation type="submission" date="2023-07" db="EMBL/GenBank/DDBJ databases">
        <title>Genomic Encyclopedia of Type Strains, Phase IV (KMG-IV): sequencing the most valuable type-strain genomes for metagenomic binning, comparative biology and taxonomic classification.</title>
        <authorList>
            <person name="Goeker M."/>
        </authorList>
    </citation>
    <scope>NUCLEOTIDE SEQUENCE [LARGE SCALE GENOMIC DNA]</scope>
    <source>
        <strain evidence="5 6">DSM 18695</strain>
    </source>
</reference>
<dbReference type="InterPro" id="IPR036388">
    <property type="entry name" value="WH-like_DNA-bd_sf"/>
</dbReference>
<dbReference type="PROSITE" id="PS50043">
    <property type="entry name" value="HTH_LUXR_2"/>
    <property type="match status" value="1"/>
</dbReference>
<keyword evidence="6" id="KW-1185">Reference proteome</keyword>
<keyword evidence="2 5" id="KW-0238">DNA-binding</keyword>
<organism evidence="5 6">
    <name type="scientific">Caulobacter ginsengisoli</name>
    <dbReference type="NCBI Taxonomy" id="400775"/>
    <lineage>
        <taxon>Bacteria</taxon>
        <taxon>Pseudomonadati</taxon>
        <taxon>Pseudomonadota</taxon>
        <taxon>Alphaproteobacteria</taxon>
        <taxon>Caulobacterales</taxon>
        <taxon>Caulobacteraceae</taxon>
        <taxon>Caulobacter</taxon>
    </lineage>
</organism>
<proteinExistence type="predicted"/>
<evidence type="ECO:0000256" key="3">
    <source>
        <dbReference type="ARBA" id="ARBA00023163"/>
    </source>
</evidence>
<sequence>MNTPSAKDLAFVADQARATVRQGEAIGLGYVAASHDIGDVHPMLGPDGRPLAETTFRWIDPKLKYWTERAFALRAQFIHAVRCCAEPFWFAEGRFGSWRPMSALEALDGASISGEYGVAGAIIAPTYLTGGVIGAVVWATPDPAVPVRAIFEREAPRLHAQAMRLLGAYNDAVGEAQPAVRLTRREIQCLKWAAAGKTDSEVGQIMHIAVPTVRFHIRNAATKLKATGRAQATHRAALLGYVGGLNT</sequence>
<accession>A0ABU0IWW4</accession>
<dbReference type="EMBL" id="JAUSVS010000008">
    <property type="protein sequence ID" value="MDQ0465826.1"/>
    <property type="molecule type" value="Genomic_DNA"/>
</dbReference>
<dbReference type="Proteomes" id="UP001228905">
    <property type="component" value="Unassembled WGS sequence"/>
</dbReference>
<dbReference type="SUPFAM" id="SSF46894">
    <property type="entry name" value="C-terminal effector domain of the bipartite response regulators"/>
    <property type="match status" value="1"/>
</dbReference>
<comment type="caution">
    <text evidence="5">The sequence shown here is derived from an EMBL/GenBank/DDBJ whole genome shotgun (WGS) entry which is preliminary data.</text>
</comment>
<keyword evidence="3" id="KW-0804">Transcription</keyword>
<evidence type="ECO:0000256" key="2">
    <source>
        <dbReference type="ARBA" id="ARBA00023125"/>
    </source>
</evidence>
<evidence type="ECO:0000256" key="1">
    <source>
        <dbReference type="ARBA" id="ARBA00023015"/>
    </source>
</evidence>
<dbReference type="PRINTS" id="PR00038">
    <property type="entry name" value="HTHLUXR"/>
</dbReference>
<dbReference type="PANTHER" id="PTHR44688">
    <property type="entry name" value="DNA-BINDING TRANSCRIPTIONAL ACTIVATOR DEVR_DOSR"/>
    <property type="match status" value="1"/>
</dbReference>
<keyword evidence="1" id="KW-0805">Transcription regulation</keyword>
<evidence type="ECO:0000313" key="5">
    <source>
        <dbReference type="EMBL" id="MDQ0465826.1"/>
    </source>
</evidence>
<dbReference type="InterPro" id="IPR016032">
    <property type="entry name" value="Sig_transdc_resp-reg_C-effctor"/>
</dbReference>
<dbReference type="GO" id="GO:0003677">
    <property type="term" value="F:DNA binding"/>
    <property type="evidence" value="ECO:0007669"/>
    <property type="project" value="UniProtKB-KW"/>
</dbReference>
<dbReference type="Gene3D" id="1.10.10.10">
    <property type="entry name" value="Winged helix-like DNA-binding domain superfamily/Winged helix DNA-binding domain"/>
    <property type="match status" value="1"/>
</dbReference>
<dbReference type="PANTHER" id="PTHR44688:SF16">
    <property type="entry name" value="DNA-BINDING TRANSCRIPTIONAL ACTIVATOR DEVR_DOSR"/>
    <property type="match status" value="1"/>
</dbReference>
<feature type="domain" description="HTH luxR-type" evidence="4">
    <location>
        <begin position="175"/>
        <end position="240"/>
    </location>
</feature>
<name>A0ABU0IWW4_9CAUL</name>
<dbReference type="SMART" id="SM00421">
    <property type="entry name" value="HTH_LUXR"/>
    <property type="match status" value="1"/>
</dbReference>
<protein>
    <submittedName>
        <fullName evidence="5">DNA-binding CsgD family transcriptional regulator</fullName>
    </submittedName>
</protein>
<evidence type="ECO:0000259" key="4">
    <source>
        <dbReference type="PROSITE" id="PS50043"/>
    </source>
</evidence>
<dbReference type="InterPro" id="IPR000792">
    <property type="entry name" value="Tscrpt_reg_LuxR_C"/>
</dbReference>
<gene>
    <name evidence="5" type="ORF">QO010_003618</name>
</gene>